<evidence type="ECO:0000313" key="2">
    <source>
        <dbReference type="EMBL" id="MFD2801783.1"/>
    </source>
</evidence>
<accession>A0ABW5WCT2</accession>
<gene>
    <name evidence="2" type="ORF">ACFS2C_20540</name>
</gene>
<dbReference type="Proteomes" id="UP001597478">
    <property type="component" value="Unassembled WGS sequence"/>
</dbReference>
<organism evidence="2 3">
    <name type="scientific">Prauserella oleivorans</name>
    <dbReference type="NCBI Taxonomy" id="1478153"/>
    <lineage>
        <taxon>Bacteria</taxon>
        <taxon>Bacillati</taxon>
        <taxon>Actinomycetota</taxon>
        <taxon>Actinomycetes</taxon>
        <taxon>Pseudonocardiales</taxon>
        <taxon>Pseudonocardiaceae</taxon>
        <taxon>Prauserella</taxon>
    </lineage>
</organism>
<feature type="transmembrane region" description="Helical" evidence="1">
    <location>
        <begin position="20"/>
        <end position="40"/>
    </location>
</feature>
<keyword evidence="3" id="KW-1185">Reference proteome</keyword>
<evidence type="ECO:0000313" key="3">
    <source>
        <dbReference type="Proteomes" id="UP001597478"/>
    </source>
</evidence>
<name>A0ABW5WCT2_9PSEU</name>
<keyword evidence="1" id="KW-1133">Transmembrane helix</keyword>
<dbReference type="RefSeq" id="WP_377392967.1">
    <property type="nucleotide sequence ID" value="NZ_JBHSAN010000035.1"/>
</dbReference>
<comment type="caution">
    <text evidence="2">The sequence shown here is derived from an EMBL/GenBank/DDBJ whole genome shotgun (WGS) entry which is preliminary data.</text>
</comment>
<evidence type="ECO:0000256" key="1">
    <source>
        <dbReference type="SAM" id="Phobius"/>
    </source>
</evidence>
<dbReference type="EMBL" id="JBHUOF010000034">
    <property type="protein sequence ID" value="MFD2801783.1"/>
    <property type="molecule type" value="Genomic_DNA"/>
</dbReference>
<sequence length="242" mass="24900">MSSVSSARTRSAARPPRPVLVTVVLAVVVAVGSLVTAALLRPDAARPARGGLSMPTSTANSGCGDDPCRVVASASVNGMPVELLADADGGTGRLRAGGPSSGSVAEVTITAMGVRLNRDSLRCPPSDTPVCLVRGPHDGGMAGEVHVWRGDSWRSDQRPYFSDAGSVVLDDATGDEVPEVVVVRHECAGTDSAAACQQAPVLGEVFDLGGRQVGCTETYGSPGSLRDWPEVDVESYELTECP</sequence>
<keyword evidence="1" id="KW-0812">Transmembrane</keyword>
<keyword evidence="1" id="KW-0472">Membrane</keyword>
<proteinExistence type="predicted"/>
<protein>
    <submittedName>
        <fullName evidence="2">Uncharacterized protein</fullName>
    </submittedName>
</protein>
<reference evidence="3" key="1">
    <citation type="journal article" date="2019" name="Int. J. Syst. Evol. Microbiol.">
        <title>The Global Catalogue of Microorganisms (GCM) 10K type strain sequencing project: providing services to taxonomists for standard genome sequencing and annotation.</title>
        <authorList>
            <consortium name="The Broad Institute Genomics Platform"/>
            <consortium name="The Broad Institute Genome Sequencing Center for Infectious Disease"/>
            <person name="Wu L."/>
            <person name="Ma J."/>
        </authorList>
    </citation>
    <scope>NUCLEOTIDE SEQUENCE [LARGE SCALE GENOMIC DNA]</scope>
    <source>
        <strain evidence="3">IBRC-M 10906</strain>
    </source>
</reference>